<keyword evidence="7" id="KW-1185">Reference proteome</keyword>
<dbReference type="InterPro" id="IPR036390">
    <property type="entry name" value="WH_DNA-bd_sf"/>
</dbReference>
<proteinExistence type="inferred from homology"/>
<dbReference type="GeneID" id="14906202"/>
<dbReference type="eggNOG" id="KOG0627">
    <property type="taxonomic scope" value="Eukaryota"/>
</dbReference>
<dbReference type="GO" id="GO:0005634">
    <property type="term" value="C:nucleus"/>
    <property type="evidence" value="ECO:0007669"/>
    <property type="project" value="UniProtKB-SubCell"/>
</dbReference>
<accession>G0QXF9</accession>
<dbReference type="GO" id="GO:0003700">
    <property type="term" value="F:DNA-binding transcription factor activity"/>
    <property type="evidence" value="ECO:0007669"/>
    <property type="project" value="InterPro"/>
</dbReference>
<dbReference type="OrthoDB" id="60033at2759"/>
<evidence type="ECO:0000256" key="1">
    <source>
        <dbReference type="ARBA" id="ARBA00004123"/>
    </source>
</evidence>
<evidence type="ECO:0000256" key="2">
    <source>
        <dbReference type="ARBA" id="ARBA00023125"/>
    </source>
</evidence>
<dbReference type="Proteomes" id="UP000008983">
    <property type="component" value="Unassembled WGS sequence"/>
</dbReference>
<evidence type="ECO:0000256" key="3">
    <source>
        <dbReference type="ARBA" id="ARBA00023242"/>
    </source>
</evidence>
<evidence type="ECO:0000313" key="7">
    <source>
        <dbReference type="Proteomes" id="UP000008983"/>
    </source>
</evidence>
<organism evidence="6 7">
    <name type="scientific">Ichthyophthirius multifiliis</name>
    <name type="common">White spot disease agent</name>
    <name type="synonym">Ich</name>
    <dbReference type="NCBI Taxonomy" id="5932"/>
    <lineage>
        <taxon>Eukaryota</taxon>
        <taxon>Sar</taxon>
        <taxon>Alveolata</taxon>
        <taxon>Ciliophora</taxon>
        <taxon>Intramacronucleata</taxon>
        <taxon>Oligohymenophorea</taxon>
        <taxon>Hymenostomatida</taxon>
        <taxon>Ophryoglenina</taxon>
        <taxon>Ichthyophthirius</taxon>
    </lineage>
</organism>
<reference evidence="6 7" key="1">
    <citation type="submission" date="2011-07" db="EMBL/GenBank/DDBJ databases">
        <authorList>
            <person name="Coyne R."/>
            <person name="Brami D."/>
            <person name="Johnson J."/>
            <person name="Hostetler J."/>
            <person name="Hannick L."/>
            <person name="Clark T."/>
            <person name="Cassidy-Hanley D."/>
            <person name="Inman J."/>
        </authorList>
    </citation>
    <scope>NUCLEOTIDE SEQUENCE [LARGE SCALE GENOMIC DNA]</scope>
    <source>
        <strain evidence="6 7">G5</strain>
    </source>
</reference>
<feature type="domain" description="HSF-type DNA-binding" evidence="5">
    <location>
        <begin position="83"/>
        <end position="107"/>
    </location>
</feature>
<dbReference type="PROSITE" id="PS00434">
    <property type="entry name" value="HSF_DOMAIN"/>
    <property type="match status" value="1"/>
</dbReference>
<dbReference type="GO" id="GO:0043565">
    <property type="term" value="F:sequence-specific DNA binding"/>
    <property type="evidence" value="ECO:0007669"/>
    <property type="project" value="InterPro"/>
</dbReference>
<dbReference type="RefSeq" id="XP_004031313.1">
    <property type="nucleotide sequence ID" value="XM_004031265.1"/>
</dbReference>
<name>G0QXF9_ICHMU</name>
<dbReference type="PRINTS" id="PR00056">
    <property type="entry name" value="HSFDOMAIN"/>
</dbReference>
<dbReference type="SUPFAM" id="SSF46785">
    <property type="entry name" value="Winged helix' DNA-binding domain"/>
    <property type="match status" value="1"/>
</dbReference>
<keyword evidence="3" id="KW-0539">Nucleus</keyword>
<gene>
    <name evidence="6" type="ORF">IMG5_142700</name>
</gene>
<dbReference type="PANTHER" id="PTHR10015">
    <property type="entry name" value="HEAT SHOCK TRANSCRIPTION FACTOR"/>
    <property type="match status" value="1"/>
</dbReference>
<sequence length="187" mass="23021">TQNLQKNIYYIQFFNKMIQHMPYFLKQTQKKPIQNRTRTTVPTFLLKTYEMLENQNYQDIVCWNEDGKSFLIRKQNAFRDQLLPQYFKHNNYASFVRQLNMYDFHKVRNESGDSEYKNDLFQKGKNLVNQQQEILGNFKQDYNNFLNDMLNFKNKQHDLDIAMKMLIQQHEQLLRENKMLWEELRKQ</sequence>
<dbReference type="STRING" id="857967.G0QXF9"/>
<evidence type="ECO:0000313" key="6">
    <source>
        <dbReference type="EMBL" id="EGR30077.1"/>
    </source>
</evidence>
<evidence type="ECO:0000259" key="5">
    <source>
        <dbReference type="PROSITE" id="PS00434"/>
    </source>
</evidence>
<dbReference type="InterPro" id="IPR036388">
    <property type="entry name" value="WH-like_DNA-bd_sf"/>
</dbReference>
<dbReference type="AlphaFoldDB" id="G0QXF9"/>
<evidence type="ECO:0000256" key="4">
    <source>
        <dbReference type="RuleBase" id="RU004020"/>
    </source>
</evidence>
<comment type="subcellular location">
    <subcellularLocation>
        <location evidence="1">Nucleus</location>
    </subcellularLocation>
</comment>
<dbReference type="OMA" id="ENAYLWQ"/>
<protein>
    <recommendedName>
        <fullName evidence="5">HSF-type DNA-binding domain-containing protein</fullName>
    </recommendedName>
</protein>
<dbReference type="FunFam" id="1.10.10.10:FF:000334">
    <property type="entry name" value="Heat shock factor protein 2"/>
    <property type="match status" value="1"/>
</dbReference>
<dbReference type="Pfam" id="PF00447">
    <property type="entry name" value="HSF_DNA-bind"/>
    <property type="match status" value="1"/>
</dbReference>
<dbReference type="Gene3D" id="1.10.10.10">
    <property type="entry name" value="Winged helix-like DNA-binding domain superfamily/Winged helix DNA-binding domain"/>
    <property type="match status" value="1"/>
</dbReference>
<feature type="non-terminal residue" evidence="6">
    <location>
        <position position="187"/>
    </location>
</feature>
<feature type="non-terminal residue" evidence="6">
    <location>
        <position position="1"/>
    </location>
</feature>
<dbReference type="InParanoid" id="G0QXF9"/>
<dbReference type="SMART" id="SM00415">
    <property type="entry name" value="HSF"/>
    <property type="match status" value="1"/>
</dbReference>
<dbReference type="EMBL" id="GL984074">
    <property type="protein sequence ID" value="EGR30077.1"/>
    <property type="molecule type" value="Genomic_DNA"/>
</dbReference>
<keyword evidence="2" id="KW-0238">DNA-binding</keyword>
<dbReference type="InterPro" id="IPR000232">
    <property type="entry name" value="HSF_DNA-bd"/>
</dbReference>
<comment type="similarity">
    <text evidence="4">Belongs to the HSF family.</text>
</comment>
<dbReference type="PANTHER" id="PTHR10015:SF206">
    <property type="entry name" value="HSF-TYPE DNA-BINDING DOMAIN-CONTAINING PROTEIN"/>
    <property type="match status" value="1"/>
</dbReference>